<dbReference type="AlphaFoldDB" id="A0A0F9GEY0"/>
<proteinExistence type="predicted"/>
<evidence type="ECO:0000313" key="1">
    <source>
        <dbReference type="EMBL" id="KKL89106.1"/>
    </source>
</evidence>
<reference evidence="1" key="1">
    <citation type="journal article" date="2015" name="Nature">
        <title>Complex archaea that bridge the gap between prokaryotes and eukaryotes.</title>
        <authorList>
            <person name="Spang A."/>
            <person name="Saw J.H."/>
            <person name="Jorgensen S.L."/>
            <person name="Zaremba-Niedzwiedzka K."/>
            <person name="Martijn J."/>
            <person name="Lind A.E."/>
            <person name="van Eijk R."/>
            <person name="Schleper C."/>
            <person name="Guy L."/>
            <person name="Ettema T.J."/>
        </authorList>
    </citation>
    <scope>NUCLEOTIDE SEQUENCE</scope>
</reference>
<dbReference type="EMBL" id="LAZR01020380">
    <property type="protein sequence ID" value="KKL89106.1"/>
    <property type="molecule type" value="Genomic_DNA"/>
</dbReference>
<gene>
    <name evidence="1" type="ORF">LCGC14_1918010</name>
</gene>
<sequence length="152" mass="17020">GDPAHTRGEAAKQSAIGMLNDMYIEESDDEDGVVQMPLDMPFTTVPAPGGNVLDVRIDAVNSYLTRLIDGAPAFLLHPRCSGLRKGFLGRYRFERVQVSGDDRYKELPKKNHPYSDLQDGLQNICKGTMGETEVDDEYFEEYQEQATSWSGR</sequence>
<organism evidence="1">
    <name type="scientific">marine sediment metagenome</name>
    <dbReference type="NCBI Taxonomy" id="412755"/>
    <lineage>
        <taxon>unclassified sequences</taxon>
        <taxon>metagenomes</taxon>
        <taxon>ecological metagenomes</taxon>
    </lineage>
</organism>
<feature type="non-terminal residue" evidence="1">
    <location>
        <position position="1"/>
    </location>
</feature>
<accession>A0A0F9GEY0</accession>
<protein>
    <submittedName>
        <fullName evidence="1">Uncharacterized protein</fullName>
    </submittedName>
</protein>
<name>A0A0F9GEY0_9ZZZZ</name>
<comment type="caution">
    <text evidence="1">The sequence shown here is derived from an EMBL/GenBank/DDBJ whole genome shotgun (WGS) entry which is preliminary data.</text>
</comment>